<dbReference type="PANTHER" id="PTHR42985">
    <property type="entry name" value="SODIUM-COUPLED MONOCARBOXYLATE TRANSPORTER"/>
    <property type="match status" value="1"/>
</dbReference>
<evidence type="ECO:0000256" key="9">
    <source>
        <dbReference type="ARBA" id="ARBA00023136"/>
    </source>
</evidence>
<comment type="similarity">
    <text evidence="2 11">Belongs to the sodium:solute symporter (SSF) (TC 2.A.21) family.</text>
</comment>
<evidence type="ECO:0000256" key="5">
    <source>
        <dbReference type="ARBA" id="ARBA00022692"/>
    </source>
</evidence>
<feature type="compositionally biased region" description="Acidic residues" evidence="12">
    <location>
        <begin position="509"/>
        <end position="523"/>
    </location>
</feature>
<dbReference type="Pfam" id="PF00474">
    <property type="entry name" value="SSF"/>
    <property type="match status" value="1"/>
</dbReference>
<feature type="non-terminal residue" evidence="15">
    <location>
        <position position="1"/>
    </location>
</feature>
<evidence type="ECO:0000256" key="2">
    <source>
        <dbReference type="ARBA" id="ARBA00006434"/>
    </source>
</evidence>
<dbReference type="GO" id="GO:0015293">
    <property type="term" value="F:symporter activity"/>
    <property type="evidence" value="ECO:0007669"/>
    <property type="project" value="TreeGrafter"/>
</dbReference>
<evidence type="ECO:0000256" key="6">
    <source>
        <dbReference type="ARBA" id="ARBA00022989"/>
    </source>
</evidence>
<dbReference type="PROSITE" id="PS50283">
    <property type="entry name" value="NA_SOLUT_SYMP_3"/>
    <property type="match status" value="1"/>
</dbReference>
<dbReference type="InterPro" id="IPR051163">
    <property type="entry name" value="Sodium:Solute_Symporter_SSF"/>
</dbReference>
<evidence type="ECO:0000256" key="10">
    <source>
        <dbReference type="ARBA" id="ARBA00023201"/>
    </source>
</evidence>
<feature type="compositionally biased region" description="Polar residues" evidence="12">
    <location>
        <begin position="495"/>
        <end position="507"/>
    </location>
</feature>
<dbReference type="Gene3D" id="1.20.1730.10">
    <property type="entry name" value="Sodium/glucose cotransporter"/>
    <property type="match status" value="1"/>
</dbReference>
<keyword evidence="16" id="KW-1185">Reference proteome</keyword>
<organism evidence="15 16">
    <name type="scientific">Tigriopus californicus</name>
    <name type="common">Marine copepod</name>
    <dbReference type="NCBI Taxonomy" id="6832"/>
    <lineage>
        <taxon>Eukaryota</taxon>
        <taxon>Metazoa</taxon>
        <taxon>Ecdysozoa</taxon>
        <taxon>Arthropoda</taxon>
        <taxon>Crustacea</taxon>
        <taxon>Multicrustacea</taxon>
        <taxon>Hexanauplia</taxon>
        <taxon>Copepoda</taxon>
        <taxon>Harpacticoida</taxon>
        <taxon>Harpacticidae</taxon>
        <taxon>Tigriopus</taxon>
    </lineage>
</organism>
<feature type="transmembrane region" description="Helical" evidence="13">
    <location>
        <begin position="59"/>
        <end position="87"/>
    </location>
</feature>
<evidence type="ECO:0000313" key="15">
    <source>
        <dbReference type="EMBL" id="TRY67869.1"/>
    </source>
</evidence>
<keyword evidence="3" id="KW-0813">Transport</keyword>
<evidence type="ECO:0000256" key="12">
    <source>
        <dbReference type="SAM" id="MobiDB-lite"/>
    </source>
</evidence>
<evidence type="ECO:0000256" key="11">
    <source>
        <dbReference type="RuleBase" id="RU362091"/>
    </source>
</evidence>
<comment type="subcellular location">
    <subcellularLocation>
        <location evidence="1">Cell membrane</location>
        <topology evidence="1">Multi-pass membrane protein</topology>
    </subcellularLocation>
</comment>
<dbReference type="InterPro" id="IPR001734">
    <property type="entry name" value="Na/solute_symporter"/>
</dbReference>
<name>A0A553NR57_TIGCA</name>
<feature type="region of interest" description="Disordered" evidence="12">
    <location>
        <begin position="371"/>
        <end position="406"/>
    </location>
</feature>
<evidence type="ECO:0000256" key="4">
    <source>
        <dbReference type="ARBA" id="ARBA00022475"/>
    </source>
</evidence>
<keyword evidence="9 13" id="KW-0472">Membrane</keyword>
<keyword evidence="8" id="KW-0406">Ion transport</keyword>
<dbReference type="STRING" id="6832.A0A553NR57"/>
<evidence type="ECO:0000256" key="14">
    <source>
        <dbReference type="SAM" id="SignalP"/>
    </source>
</evidence>
<comment type="caution">
    <text evidence="15">The sequence shown here is derived from an EMBL/GenBank/DDBJ whole genome shotgun (WGS) entry which is preliminary data.</text>
</comment>
<evidence type="ECO:0000313" key="16">
    <source>
        <dbReference type="Proteomes" id="UP000318571"/>
    </source>
</evidence>
<keyword evidence="6 13" id="KW-1133">Transmembrane helix</keyword>
<protein>
    <recommendedName>
        <fullName evidence="17">Sodium/solute symporter</fullName>
    </recommendedName>
</protein>
<gene>
    <name evidence="15" type="ORF">TCAL_06438</name>
</gene>
<dbReference type="GO" id="GO:0005886">
    <property type="term" value="C:plasma membrane"/>
    <property type="evidence" value="ECO:0007669"/>
    <property type="project" value="UniProtKB-SubCell"/>
</dbReference>
<sequence>TVGLAIILFWIVQGSATLTGLAIYSNVWNCDPLSNGTIESPSELTINYVINHLRQLPGLLGLLMASMMAATLGTFTSGIHSLSAVIWEDLLFQFPQFQSANEKQQLEITRTISAIMGILAIGLSFSCLHQDLMVTVGSLALGVAAGPLAALFLLGFFTATTNKFGCFCGFVAANGVTIWLLIGSVLWDDAIKLAQEKSPSFDTLDTFDFGCIESEVNQSSTIDKIFAEHATSSNEFFYIPIGDWEIVLYSTNPNLYPFIGFLICLIFSLIVSLLTHLCFQQKPVEQLLLHPWARFKEEKEMGGSLLLKQSHQRHYITPNLADKGLYNEAWQMDDPIDTHYRWPSPSLPPTLKKKNKAQLIRGNNINIALDPKLEDTAYPKQDPSSSEGEMSQQSLATSKEEFSHTPTTMSSIHGYVVPHKTFSRQNVINACEAACVGDIDDKSSCRSSSSAQNDLDEILSCSSSVELDAFGDVVPIHLRKPKVKKVTDPKIGKNSADSLPLQKSQDPSVDAEGEDEDGWTTDF</sequence>
<dbReference type="PANTHER" id="PTHR42985:SF40">
    <property type="entry name" value="LD47995P-RELATED"/>
    <property type="match status" value="1"/>
</dbReference>
<keyword evidence="14" id="KW-0732">Signal</keyword>
<evidence type="ECO:0000256" key="13">
    <source>
        <dbReference type="SAM" id="Phobius"/>
    </source>
</evidence>
<keyword evidence="5 13" id="KW-0812">Transmembrane</keyword>
<proteinExistence type="inferred from homology"/>
<evidence type="ECO:0000256" key="7">
    <source>
        <dbReference type="ARBA" id="ARBA00023053"/>
    </source>
</evidence>
<accession>A0A553NR57</accession>
<feature type="region of interest" description="Disordered" evidence="12">
    <location>
        <begin position="482"/>
        <end position="523"/>
    </location>
</feature>
<feature type="transmembrane region" description="Helical" evidence="13">
    <location>
        <begin position="108"/>
        <end position="126"/>
    </location>
</feature>
<keyword evidence="4" id="KW-1003">Cell membrane</keyword>
<evidence type="ECO:0000256" key="8">
    <source>
        <dbReference type="ARBA" id="ARBA00023065"/>
    </source>
</evidence>
<feature type="transmembrane region" description="Helical" evidence="13">
    <location>
        <begin position="164"/>
        <end position="187"/>
    </location>
</feature>
<reference evidence="15 16" key="1">
    <citation type="journal article" date="2018" name="Nat. Ecol. Evol.">
        <title>Genomic signatures of mitonuclear coevolution across populations of Tigriopus californicus.</title>
        <authorList>
            <person name="Barreto F.S."/>
            <person name="Watson E.T."/>
            <person name="Lima T.G."/>
            <person name="Willett C.S."/>
            <person name="Edmands S."/>
            <person name="Li W."/>
            <person name="Burton R.S."/>
        </authorList>
    </citation>
    <scope>NUCLEOTIDE SEQUENCE [LARGE SCALE GENOMIC DNA]</scope>
    <source>
        <strain evidence="15 16">San Diego</strain>
    </source>
</reference>
<feature type="signal peptide" evidence="14">
    <location>
        <begin position="1"/>
        <end position="16"/>
    </location>
</feature>
<dbReference type="EMBL" id="VCGU01000011">
    <property type="protein sequence ID" value="TRY67869.1"/>
    <property type="molecule type" value="Genomic_DNA"/>
</dbReference>
<keyword evidence="10" id="KW-0739">Sodium transport</keyword>
<feature type="compositionally biased region" description="Polar residues" evidence="12">
    <location>
        <begin position="382"/>
        <end position="397"/>
    </location>
</feature>
<evidence type="ECO:0008006" key="17">
    <source>
        <dbReference type="Google" id="ProtNLM"/>
    </source>
</evidence>
<dbReference type="InterPro" id="IPR038377">
    <property type="entry name" value="Na/Glc_symporter_sf"/>
</dbReference>
<keyword evidence="7" id="KW-0915">Sodium</keyword>
<dbReference type="GO" id="GO:0006814">
    <property type="term" value="P:sodium ion transport"/>
    <property type="evidence" value="ECO:0007669"/>
    <property type="project" value="UniProtKB-KW"/>
</dbReference>
<dbReference type="Proteomes" id="UP000318571">
    <property type="component" value="Chromosome 4"/>
</dbReference>
<evidence type="ECO:0000256" key="3">
    <source>
        <dbReference type="ARBA" id="ARBA00022448"/>
    </source>
</evidence>
<evidence type="ECO:0000256" key="1">
    <source>
        <dbReference type="ARBA" id="ARBA00004651"/>
    </source>
</evidence>
<feature type="transmembrane region" description="Helical" evidence="13">
    <location>
        <begin position="255"/>
        <end position="279"/>
    </location>
</feature>
<feature type="chain" id="PRO_5021715175" description="Sodium/solute symporter" evidence="14">
    <location>
        <begin position="17"/>
        <end position="523"/>
    </location>
</feature>
<feature type="transmembrane region" description="Helical" evidence="13">
    <location>
        <begin position="132"/>
        <end position="157"/>
    </location>
</feature>
<dbReference type="AlphaFoldDB" id="A0A553NR57"/>